<proteinExistence type="predicted"/>
<evidence type="ECO:0000313" key="1">
    <source>
        <dbReference type="EMBL" id="CAK7932649.1"/>
    </source>
</evidence>
<dbReference type="AlphaFoldDB" id="A0AAV1UDG0"/>
<accession>A0AAV1UDG0</accession>
<name>A0AAV1UDG0_9STRA</name>
<evidence type="ECO:0000313" key="2">
    <source>
        <dbReference type="Proteomes" id="UP001162060"/>
    </source>
</evidence>
<dbReference type="EMBL" id="CAKLBY020000190">
    <property type="protein sequence ID" value="CAK7932649.1"/>
    <property type="molecule type" value="Genomic_DNA"/>
</dbReference>
<reference evidence="1" key="1">
    <citation type="submission" date="2024-01" db="EMBL/GenBank/DDBJ databases">
        <authorList>
            <person name="Webb A."/>
        </authorList>
    </citation>
    <scope>NUCLEOTIDE SEQUENCE</scope>
    <source>
        <strain evidence="1">Pm1</strain>
    </source>
</reference>
<sequence>MTSGSNILESMFKIWLKANVLPEDAYHIMPVAVGEQGRDQQNSPSDWPTVSDELVDQLDYVDTYSAKFAAHPSDAVFELLMKNERTTAEGVRKKLAWVQSSESISDEEKKVIEQLEELWLQYVERCEAKKPMTKKD</sequence>
<organism evidence="1 2">
    <name type="scientific">Peronospora matthiolae</name>
    <dbReference type="NCBI Taxonomy" id="2874970"/>
    <lineage>
        <taxon>Eukaryota</taxon>
        <taxon>Sar</taxon>
        <taxon>Stramenopiles</taxon>
        <taxon>Oomycota</taxon>
        <taxon>Peronosporomycetes</taxon>
        <taxon>Peronosporales</taxon>
        <taxon>Peronosporaceae</taxon>
        <taxon>Peronospora</taxon>
    </lineage>
</organism>
<comment type="caution">
    <text evidence="1">The sequence shown here is derived from an EMBL/GenBank/DDBJ whole genome shotgun (WGS) entry which is preliminary data.</text>
</comment>
<gene>
    <name evidence="1" type="ORF">PM001_LOCUS17799</name>
</gene>
<protein>
    <submittedName>
        <fullName evidence="1">Uncharacterized protein</fullName>
    </submittedName>
</protein>
<dbReference type="Proteomes" id="UP001162060">
    <property type="component" value="Unassembled WGS sequence"/>
</dbReference>